<dbReference type="InterPro" id="IPR044664">
    <property type="entry name" value="STR11-like"/>
</dbReference>
<comment type="caution">
    <text evidence="1">The sequence shown here is derived from an EMBL/GenBank/DDBJ whole genome shotgun (WGS) entry which is preliminary data.</text>
</comment>
<dbReference type="PANTHER" id="PTHR45187">
    <property type="entry name" value="RHODANESE-LIKE DOMAIN-CONTAINING PROTEIN 11, CHLOROPLASTIC"/>
    <property type="match status" value="1"/>
</dbReference>
<protein>
    <submittedName>
        <fullName evidence="1">Uncharacterized protein</fullName>
    </submittedName>
</protein>
<dbReference type="PANTHER" id="PTHR45187:SF2">
    <property type="entry name" value="RHODANESE-LIKE DOMAIN-CONTAINING PROTEIN 11, CHLOROPLASTIC"/>
    <property type="match status" value="1"/>
</dbReference>
<proteinExistence type="predicted"/>
<gene>
    <name evidence="1" type="ORF">SO802_020303</name>
</gene>
<evidence type="ECO:0000313" key="1">
    <source>
        <dbReference type="EMBL" id="KAK9995617.1"/>
    </source>
</evidence>
<accession>A0AAW2CDM2</accession>
<name>A0AAW2CDM2_9ROSI</name>
<dbReference type="Proteomes" id="UP001459277">
    <property type="component" value="Unassembled WGS sequence"/>
</dbReference>
<evidence type="ECO:0000313" key="2">
    <source>
        <dbReference type="Proteomes" id="UP001459277"/>
    </source>
</evidence>
<dbReference type="AlphaFoldDB" id="A0AAW2CDM2"/>
<reference evidence="1 2" key="1">
    <citation type="submission" date="2024-01" db="EMBL/GenBank/DDBJ databases">
        <title>A telomere-to-telomere, gap-free genome of sweet tea (Lithocarpus litseifolius).</title>
        <authorList>
            <person name="Zhou J."/>
        </authorList>
    </citation>
    <scope>NUCLEOTIDE SEQUENCE [LARGE SCALE GENOMIC DNA]</scope>
    <source>
        <strain evidence="1">Zhou-2022a</strain>
        <tissue evidence="1">Leaf</tissue>
    </source>
</reference>
<organism evidence="1 2">
    <name type="scientific">Lithocarpus litseifolius</name>
    <dbReference type="NCBI Taxonomy" id="425828"/>
    <lineage>
        <taxon>Eukaryota</taxon>
        <taxon>Viridiplantae</taxon>
        <taxon>Streptophyta</taxon>
        <taxon>Embryophyta</taxon>
        <taxon>Tracheophyta</taxon>
        <taxon>Spermatophyta</taxon>
        <taxon>Magnoliopsida</taxon>
        <taxon>eudicotyledons</taxon>
        <taxon>Gunneridae</taxon>
        <taxon>Pentapetalae</taxon>
        <taxon>rosids</taxon>
        <taxon>fabids</taxon>
        <taxon>Fagales</taxon>
        <taxon>Fagaceae</taxon>
        <taxon>Lithocarpus</taxon>
    </lineage>
</organism>
<dbReference type="EMBL" id="JAZDWU010000007">
    <property type="protein sequence ID" value="KAK9995617.1"/>
    <property type="molecule type" value="Genomic_DNA"/>
</dbReference>
<sequence length="108" mass="12383">MKYYPNERYGCCQEEMGSSGVLNSKVTAFMSFFRAWSRWVREEKVRVPTPGEAGYAIQLSNETQLDVHPSTEHKMVDRHGLKAQPVFQSLMLITSLTLELSRDISQLL</sequence>
<keyword evidence="2" id="KW-1185">Reference proteome</keyword>